<feature type="transmembrane region" description="Helical" evidence="12">
    <location>
        <begin position="123"/>
        <end position="149"/>
    </location>
</feature>
<dbReference type="KEGG" id="wna:KA717_20945"/>
<evidence type="ECO:0000256" key="10">
    <source>
        <dbReference type="ARBA" id="ARBA00023049"/>
    </source>
</evidence>
<keyword evidence="10 14" id="KW-0482">Metalloprotease</keyword>
<proteinExistence type="predicted"/>
<keyword evidence="4" id="KW-0645">Protease</keyword>
<evidence type="ECO:0000313" key="14">
    <source>
        <dbReference type="EMBL" id="UXE58521.1"/>
    </source>
</evidence>
<dbReference type="Gene3D" id="3.30.2010.10">
    <property type="entry name" value="Metalloproteases ('zincins'), catalytic domain"/>
    <property type="match status" value="1"/>
</dbReference>
<feature type="transmembrane region" description="Helical" evidence="12">
    <location>
        <begin position="312"/>
        <end position="331"/>
    </location>
</feature>
<dbReference type="PANTHER" id="PTHR43221">
    <property type="entry name" value="PROTEASE HTPX"/>
    <property type="match status" value="1"/>
</dbReference>
<evidence type="ECO:0000256" key="11">
    <source>
        <dbReference type="ARBA" id="ARBA00023136"/>
    </source>
</evidence>
<accession>A0A977KTE4</accession>
<dbReference type="Pfam" id="PF01435">
    <property type="entry name" value="Peptidase_M48"/>
    <property type="match status" value="1"/>
</dbReference>
<evidence type="ECO:0000256" key="6">
    <source>
        <dbReference type="ARBA" id="ARBA00022723"/>
    </source>
</evidence>
<dbReference type="EC" id="3.4.24.-" evidence="14"/>
<organism evidence="14">
    <name type="scientific">Woronichinia naegeliana WA131</name>
    <dbReference type="NCBI Taxonomy" id="2824559"/>
    <lineage>
        <taxon>Bacteria</taxon>
        <taxon>Bacillati</taxon>
        <taxon>Cyanobacteriota</taxon>
        <taxon>Cyanophyceae</taxon>
        <taxon>Synechococcales</taxon>
        <taxon>Coelosphaeriaceae</taxon>
        <taxon>Woronichinia</taxon>
    </lineage>
</organism>
<feature type="transmembrane region" description="Helical" evidence="12">
    <location>
        <begin position="280"/>
        <end position="300"/>
    </location>
</feature>
<dbReference type="SUPFAM" id="SSF48452">
    <property type="entry name" value="TPR-like"/>
    <property type="match status" value="1"/>
</dbReference>
<keyword evidence="6" id="KW-0479">Metal-binding</keyword>
<dbReference type="EMBL" id="CP073041">
    <property type="protein sequence ID" value="UXE58521.1"/>
    <property type="molecule type" value="Genomic_DNA"/>
</dbReference>
<feature type="domain" description="Peptidase M48" evidence="13">
    <location>
        <begin position="231"/>
        <end position="452"/>
    </location>
</feature>
<feature type="transmembrane region" description="Helical" evidence="12">
    <location>
        <begin position="510"/>
        <end position="535"/>
    </location>
</feature>
<keyword evidence="7 14" id="KW-0378">Hydrolase</keyword>
<reference evidence="14" key="1">
    <citation type="submission" date="2021-04" db="EMBL/GenBank/DDBJ databases">
        <title>Genome sequence of Woronichinia naegeliana from Washington state freshwater lake bloom.</title>
        <authorList>
            <person name="Dreher T.W."/>
        </authorList>
    </citation>
    <scope>NUCLEOTIDE SEQUENCE</scope>
    <source>
        <strain evidence="14">WA131</strain>
    </source>
</reference>
<evidence type="ECO:0000256" key="7">
    <source>
        <dbReference type="ARBA" id="ARBA00022801"/>
    </source>
</evidence>
<dbReference type="GO" id="GO:0046872">
    <property type="term" value="F:metal ion binding"/>
    <property type="evidence" value="ECO:0007669"/>
    <property type="project" value="UniProtKB-KW"/>
</dbReference>
<feature type="transmembrane region" description="Helical" evidence="12">
    <location>
        <begin position="484"/>
        <end position="504"/>
    </location>
</feature>
<name>A0A977KTE4_9CYAN</name>
<comment type="subcellular location">
    <subcellularLocation>
        <location evidence="2">Cell membrane</location>
        <topology evidence="2">Multi-pass membrane protein</topology>
    </subcellularLocation>
</comment>
<evidence type="ECO:0000256" key="5">
    <source>
        <dbReference type="ARBA" id="ARBA00022692"/>
    </source>
</evidence>
<dbReference type="GO" id="GO:0005886">
    <property type="term" value="C:plasma membrane"/>
    <property type="evidence" value="ECO:0007669"/>
    <property type="project" value="UniProtKB-SubCell"/>
</dbReference>
<sequence length="675" mass="76635">MTLDEPIKELNKGLQALQHQNYREAIRCLDEFCQHYPDQQSPFFIQAKMGIVRAYRSQGEPEKAIAICDVLVEHPNPEISTWARSILTLLRAPEPTTSSPNSTAYCPAGRAEKMRVKVLMPNVADSLIFSLLVALMIPLLIIFGGGWLWGELIGLDSLVSLVNLAILATLSLNFLAFCFSTWLLDIMQGFFYRVNWVNLGEIQKYSPETGDLLLKICRDRHITIPRLGVINDRRPISYSYGIRRNQARLIVSKGIFRYLKADEIATIYAHELGHILSRDCGVITFISAWGQAFYALYLLIRQGGNRIPSLAWITDILAWPFYVLFQIYQGLNLYVSRTREYYADHFAVEQTGNPNGLIRALVKVAKGIIKQDRQAPENPDATDVVIPHFLEGMRMFAIYDFRTAQVSERSSQLKPQTLARLMLWEMVSPWSQLLEPLSSHPLPGRRIQILTYYAEQLDLDTEYGMGLIRQDLRQLNPRIIQLKFWLGLGLWTLPGLGLLLGLILTRFPTLNFPLVSALGFGFGTGLLLQTLIFMVRSRYSQPTDLLSLLYDPTLSPIGTQIIKCQGKLRQVSGAPRQKPKLYFSDNTAILMAAFPLWYQGWQKLKKIIPNSTGNSMPIFNTKGEITASFYRSLSPYLIIHSFTYGNQTIRLYPYLSQGLAAIALLMLSVTVFKNF</sequence>
<comment type="cofactor">
    <cofactor evidence="1">
        <name>Zn(2+)</name>
        <dbReference type="ChEBI" id="CHEBI:29105"/>
    </cofactor>
</comment>
<dbReference type="InterPro" id="IPR050083">
    <property type="entry name" value="HtpX_protease"/>
</dbReference>
<dbReference type="AlphaFoldDB" id="A0A977KTE4"/>
<protein>
    <submittedName>
        <fullName evidence="14">M48 family metalloprotease</fullName>
        <ecNumber evidence="14">3.4.24.-</ecNumber>
    </submittedName>
</protein>
<dbReference type="Proteomes" id="UP001065613">
    <property type="component" value="Chromosome"/>
</dbReference>
<dbReference type="GO" id="GO:0004222">
    <property type="term" value="F:metalloendopeptidase activity"/>
    <property type="evidence" value="ECO:0007669"/>
    <property type="project" value="InterPro"/>
</dbReference>
<evidence type="ECO:0000256" key="8">
    <source>
        <dbReference type="ARBA" id="ARBA00022833"/>
    </source>
</evidence>
<keyword evidence="5 12" id="KW-0812">Transmembrane</keyword>
<evidence type="ECO:0000256" key="3">
    <source>
        <dbReference type="ARBA" id="ARBA00022475"/>
    </source>
</evidence>
<gene>
    <name evidence="14" type="ORF">KA717_20945</name>
</gene>
<keyword evidence="11 12" id="KW-0472">Membrane</keyword>
<dbReference type="InterPro" id="IPR001915">
    <property type="entry name" value="Peptidase_M48"/>
</dbReference>
<dbReference type="GO" id="GO:0006508">
    <property type="term" value="P:proteolysis"/>
    <property type="evidence" value="ECO:0007669"/>
    <property type="project" value="UniProtKB-KW"/>
</dbReference>
<feature type="transmembrane region" description="Helical" evidence="12">
    <location>
        <begin position="161"/>
        <end position="184"/>
    </location>
</feature>
<feature type="transmembrane region" description="Helical" evidence="12">
    <location>
        <begin position="651"/>
        <end position="672"/>
    </location>
</feature>
<dbReference type="InterPro" id="IPR011990">
    <property type="entry name" value="TPR-like_helical_dom_sf"/>
</dbReference>
<evidence type="ECO:0000259" key="13">
    <source>
        <dbReference type="Pfam" id="PF01435"/>
    </source>
</evidence>
<evidence type="ECO:0000256" key="2">
    <source>
        <dbReference type="ARBA" id="ARBA00004651"/>
    </source>
</evidence>
<evidence type="ECO:0000256" key="12">
    <source>
        <dbReference type="SAM" id="Phobius"/>
    </source>
</evidence>
<keyword evidence="8" id="KW-0862">Zinc</keyword>
<evidence type="ECO:0000256" key="9">
    <source>
        <dbReference type="ARBA" id="ARBA00022989"/>
    </source>
</evidence>
<dbReference type="PANTHER" id="PTHR43221:SF1">
    <property type="entry name" value="PROTEASE HTPX"/>
    <property type="match status" value="1"/>
</dbReference>
<keyword evidence="3" id="KW-1003">Cell membrane</keyword>
<keyword evidence="9 12" id="KW-1133">Transmembrane helix</keyword>
<dbReference type="Gene3D" id="1.25.40.10">
    <property type="entry name" value="Tetratricopeptide repeat domain"/>
    <property type="match status" value="1"/>
</dbReference>
<evidence type="ECO:0000256" key="1">
    <source>
        <dbReference type="ARBA" id="ARBA00001947"/>
    </source>
</evidence>
<evidence type="ECO:0000256" key="4">
    <source>
        <dbReference type="ARBA" id="ARBA00022670"/>
    </source>
</evidence>